<dbReference type="Proteomes" id="UP001163321">
    <property type="component" value="Chromosome 3"/>
</dbReference>
<evidence type="ECO:0000313" key="2">
    <source>
        <dbReference type="Proteomes" id="UP001163321"/>
    </source>
</evidence>
<reference evidence="1 2" key="1">
    <citation type="journal article" date="2022" name="bioRxiv">
        <title>The genome of the oomycete Peronosclerospora sorghi, a cosmopolitan pathogen of maize and sorghum, is inflated with dispersed pseudogenes.</title>
        <authorList>
            <person name="Fletcher K."/>
            <person name="Martin F."/>
            <person name="Isakeit T."/>
            <person name="Cavanaugh K."/>
            <person name="Magill C."/>
            <person name="Michelmore R."/>
        </authorList>
    </citation>
    <scope>NUCLEOTIDE SEQUENCE [LARGE SCALE GENOMIC DNA]</scope>
    <source>
        <strain evidence="1">P6</strain>
    </source>
</reference>
<evidence type="ECO:0000313" key="1">
    <source>
        <dbReference type="EMBL" id="KAI9915681.1"/>
    </source>
</evidence>
<proteinExistence type="predicted"/>
<protein>
    <submittedName>
        <fullName evidence="1">Uncharacterized protein</fullName>
    </submittedName>
</protein>
<organism evidence="1 2">
    <name type="scientific">Peronosclerospora sorghi</name>
    <dbReference type="NCBI Taxonomy" id="230839"/>
    <lineage>
        <taxon>Eukaryota</taxon>
        <taxon>Sar</taxon>
        <taxon>Stramenopiles</taxon>
        <taxon>Oomycota</taxon>
        <taxon>Peronosporomycetes</taxon>
        <taxon>Peronosporales</taxon>
        <taxon>Peronosporaceae</taxon>
        <taxon>Peronosclerospora</taxon>
    </lineage>
</organism>
<name>A0ACC0WDA4_9STRA</name>
<comment type="caution">
    <text evidence="1">The sequence shown here is derived from an EMBL/GenBank/DDBJ whole genome shotgun (WGS) entry which is preliminary data.</text>
</comment>
<gene>
    <name evidence="1" type="ORF">PsorP6_008549</name>
</gene>
<sequence length="1391" mass="160200">MSSPRPTLYCICQQADGTGIMIECIRGSGGCNGWVHPTCCGLLLTQDELEALNAYICPLCEKADDDFTAMKACNTKLANSQAKRKRKKQLPSSKPAKNPWICVACQHPNRDRRTRECQVCHARRVMEKKTPLKQERLEHDEETARRVALDERRQSKRSANKKRKSYHIPNSDEDIGSSDGDVYKGKKKLQKRDESDSDEAEFQLDTSQLKTDGTKGQDEVAAAPTMVIDKIMGVRQREDDEAQSADTMSAKLLATRPTKTKTMITEYLIKWKGFAYMHASWETKQVLLEMDPLTNKQKIKRFHEKEQQRLQHPHRKKGDLDEDSMAIDDLEYFNPEYLEIHRIVAHRQDKPMLPDPNFPDAPPDDGVRYYIKWRILSYTEATWERACDIKDDAALSKYKASIVVPDEETLKIRPRPSIREYRKLEESPKFGQDQSLSLRAYQLEGLNWLLWNWFNDRPSILADEMGLGKTIQTLSFLNLLRDDPNIRIRGPFLIVAPLSLIVQWQNECEIWTTMNCVVYHGNTASREIIREFEFNYLDENLRPDKKKPYRFNILVTTYEVAIKDIGVLSKIHWRCLVVDEAHRLKNQSSRLVEQMRSIRRDHCVLLTGTPLQNKTEELWALLNFLDGKSFPSISNFLDKFGDLHEAQQVADLHKMLKPYLLRRVKEDVEKSLPPKEETIVEVELTPMVLIDKLLPRLNDGGHKVLIFSQMVRVLDIIEDYLRYCGYLYERLDGNIRGNDRQAAVDRFVKPEYKRFVMLLSTKAGGLGLNLTAADTVIIFDSDWNPQNDLQAQARAHRIGQTHSILADPRLYFAQLEKAENEANSSHLSSTTPFPANAVKRENTGAEDESDDVYMNDVDLETSSVEDVTHLKTEAGTTLASAPESKILAAASSFKQPEVQHMNRLLSWLLSAEEMKRRHENDKYKKERVANEQRRQVAQEMRVRSLTLRRLEMKAMQLAQVDILRHLAVLHNARQLPDATLVAAAHHRIKNTDWTKEERRSFSYMMALHGAPRILAKRVVVAPDGRATPSMLPFVTEHARDFSWETDSVSWCNIAEWGNLNKTAHLTRIFYETKFAPKCREVARMRADPLGSDQRAMALGDLIGIEFVDAYEGVLAHGLKARNIAWVTMRRTQLLEDILDILSTKRNALESILRSGKQELVDNMPVWWCPWIHDLGVFYGMARYGIYGWQRILVDRQLPFHRQARERHIRTIFLEGTPAFRPLYRHRFKSIAEMNDWFLRVLKEFPSFSLLERKVEMICVAILGEYEMDVERYVEPEDRREFSLLPPGNCFEKAILARVKEEEELLPPIEPLASNYMPGEAESGGPHEALAAFLSESKDRRDECLRAAEASRAIDSSSQQVTSEVNGQQDEKDGNDRRQQATSQIPIRMLAS</sequence>
<dbReference type="EMBL" id="CM047582">
    <property type="protein sequence ID" value="KAI9915681.1"/>
    <property type="molecule type" value="Genomic_DNA"/>
</dbReference>
<keyword evidence="2" id="KW-1185">Reference proteome</keyword>
<accession>A0ACC0WDA4</accession>